<evidence type="ECO:0000313" key="3">
    <source>
        <dbReference type="Proteomes" id="UP000823388"/>
    </source>
</evidence>
<comment type="caution">
    <text evidence="2">The sequence shown here is derived from an EMBL/GenBank/DDBJ whole genome shotgun (WGS) entry which is preliminary data.</text>
</comment>
<reference evidence="2" key="1">
    <citation type="submission" date="2020-05" db="EMBL/GenBank/DDBJ databases">
        <title>WGS assembly of Panicum virgatum.</title>
        <authorList>
            <person name="Lovell J.T."/>
            <person name="Jenkins J."/>
            <person name="Shu S."/>
            <person name="Juenger T.E."/>
            <person name="Schmutz J."/>
        </authorList>
    </citation>
    <scope>NUCLEOTIDE SEQUENCE</scope>
    <source>
        <strain evidence="2">AP13</strain>
    </source>
</reference>
<proteinExistence type="predicted"/>
<dbReference type="Proteomes" id="UP000823388">
    <property type="component" value="Chromosome 3N"/>
</dbReference>
<protein>
    <submittedName>
        <fullName evidence="2">Uncharacterized protein</fullName>
    </submittedName>
</protein>
<evidence type="ECO:0000313" key="2">
    <source>
        <dbReference type="EMBL" id="KAG2620077.1"/>
    </source>
</evidence>
<feature type="compositionally biased region" description="Basic and acidic residues" evidence="1">
    <location>
        <begin position="91"/>
        <end position="126"/>
    </location>
</feature>
<accession>A0A8T0UCN4</accession>
<evidence type="ECO:0000256" key="1">
    <source>
        <dbReference type="SAM" id="MobiDB-lite"/>
    </source>
</evidence>
<dbReference type="AlphaFoldDB" id="A0A8T0UCN4"/>
<dbReference type="EMBL" id="CM029042">
    <property type="protein sequence ID" value="KAG2620077.1"/>
    <property type="molecule type" value="Genomic_DNA"/>
</dbReference>
<feature type="region of interest" description="Disordered" evidence="1">
    <location>
        <begin position="89"/>
        <end position="134"/>
    </location>
</feature>
<gene>
    <name evidence="2" type="ORF">PVAP13_3NG179901</name>
</gene>
<sequence length="134" mass="14736">MPRRPRAGDQAPPQTVVRPCSTRLMGNALRCCGHAAVAPTATLQLLSSELRSLSDPSYSGHSVRLDSTNTLVYRLLTVDAPITRNAYANELSKRDEDSEQKSQADKNESESTSHRMLTRDSLECHSDIPIGRSN</sequence>
<name>A0A8T0UCN4_PANVG</name>
<organism evidence="2 3">
    <name type="scientific">Panicum virgatum</name>
    <name type="common">Blackwell switchgrass</name>
    <dbReference type="NCBI Taxonomy" id="38727"/>
    <lineage>
        <taxon>Eukaryota</taxon>
        <taxon>Viridiplantae</taxon>
        <taxon>Streptophyta</taxon>
        <taxon>Embryophyta</taxon>
        <taxon>Tracheophyta</taxon>
        <taxon>Spermatophyta</taxon>
        <taxon>Magnoliopsida</taxon>
        <taxon>Liliopsida</taxon>
        <taxon>Poales</taxon>
        <taxon>Poaceae</taxon>
        <taxon>PACMAD clade</taxon>
        <taxon>Panicoideae</taxon>
        <taxon>Panicodae</taxon>
        <taxon>Paniceae</taxon>
        <taxon>Panicinae</taxon>
        <taxon>Panicum</taxon>
        <taxon>Panicum sect. Hiantes</taxon>
    </lineage>
</organism>
<keyword evidence="3" id="KW-1185">Reference proteome</keyword>